<dbReference type="RefSeq" id="WP_191267799.1">
    <property type="nucleotide sequence ID" value="NZ_BMXJ01000001.1"/>
</dbReference>
<accession>A0ABR9HNV7</accession>
<sequence>MSSQHIDVNADSASDLMTTTEQALQELGSQVTKLMEAAEPMGDSFSGQAKTDFDELNRRAGEVAADLNRGLGRMNEGQAEFSKVIMAGDETMADEARTQMSAANFDAAKFR</sequence>
<dbReference type="Proteomes" id="UP000598217">
    <property type="component" value="Unassembled WGS sequence"/>
</dbReference>
<gene>
    <name evidence="1" type="ORF">H4W79_004862</name>
</gene>
<evidence type="ECO:0000313" key="1">
    <source>
        <dbReference type="EMBL" id="MBE1460648.1"/>
    </source>
</evidence>
<comment type="caution">
    <text evidence="1">The sequence shown here is derived from an EMBL/GenBank/DDBJ whole genome shotgun (WGS) entry which is preliminary data.</text>
</comment>
<evidence type="ECO:0000313" key="2">
    <source>
        <dbReference type="Proteomes" id="UP000598217"/>
    </source>
</evidence>
<keyword evidence="2" id="KW-1185">Reference proteome</keyword>
<dbReference type="SUPFAM" id="SSF140453">
    <property type="entry name" value="EsxAB dimer-like"/>
    <property type="match status" value="1"/>
</dbReference>
<organism evidence="1 2">
    <name type="scientific">Nocardiopsis terrae</name>
    <dbReference type="NCBI Taxonomy" id="372655"/>
    <lineage>
        <taxon>Bacteria</taxon>
        <taxon>Bacillati</taxon>
        <taxon>Actinomycetota</taxon>
        <taxon>Actinomycetes</taxon>
        <taxon>Streptosporangiales</taxon>
        <taxon>Nocardiopsidaceae</taxon>
        <taxon>Nocardiopsis</taxon>
    </lineage>
</organism>
<protein>
    <submittedName>
        <fullName evidence="1">ElaB/YqjD/DUF883 family membrane-anchored ribosome-binding protein</fullName>
    </submittedName>
</protein>
<dbReference type="EMBL" id="JADBDY010000001">
    <property type="protein sequence ID" value="MBE1460648.1"/>
    <property type="molecule type" value="Genomic_DNA"/>
</dbReference>
<proteinExistence type="predicted"/>
<name>A0ABR9HNV7_9ACTN</name>
<dbReference type="InterPro" id="IPR036689">
    <property type="entry name" value="ESAT-6-like_sf"/>
</dbReference>
<reference evidence="1 2" key="1">
    <citation type="submission" date="2020-10" db="EMBL/GenBank/DDBJ databases">
        <title>Sequencing the genomes of 1000 actinobacteria strains.</title>
        <authorList>
            <person name="Klenk H.-P."/>
        </authorList>
    </citation>
    <scope>NUCLEOTIDE SEQUENCE [LARGE SCALE GENOMIC DNA]</scope>
    <source>
        <strain evidence="1 2">DSM 45157</strain>
    </source>
</reference>
<dbReference type="Gene3D" id="1.10.287.1060">
    <property type="entry name" value="ESAT-6-like"/>
    <property type="match status" value="1"/>
</dbReference>